<keyword evidence="3" id="KW-1185">Reference proteome</keyword>
<organism evidence="2 3">
    <name type="scientific">Nibribacter ruber</name>
    <dbReference type="NCBI Taxonomy" id="2698458"/>
    <lineage>
        <taxon>Bacteria</taxon>
        <taxon>Pseudomonadati</taxon>
        <taxon>Bacteroidota</taxon>
        <taxon>Cytophagia</taxon>
        <taxon>Cytophagales</taxon>
        <taxon>Hymenobacteraceae</taxon>
        <taxon>Nibribacter</taxon>
    </lineage>
</organism>
<feature type="domain" description="SH3b" evidence="1">
    <location>
        <begin position="5"/>
        <end position="75"/>
    </location>
</feature>
<dbReference type="Pfam" id="PF08239">
    <property type="entry name" value="SH3_3"/>
    <property type="match status" value="1"/>
</dbReference>
<protein>
    <submittedName>
        <fullName evidence="2">SH3 domain-containing protein</fullName>
    </submittedName>
</protein>
<evidence type="ECO:0000313" key="2">
    <source>
        <dbReference type="EMBL" id="QHL87943.1"/>
    </source>
</evidence>
<dbReference type="KEGG" id="nib:GU926_11070"/>
<accession>A0A6P1P1N1</accession>
<reference evidence="2 3" key="1">
    <citation type="submission" date="2020-01" db="EMBL/GenBank/DDBJ databases">
        <authorList>
            <person name="Kim M."/>
        </authorList>
    </citation>
    <scope>NUCLEOTIDE SEQUENCE [LARGE SCALE GENOMIC DNA]</scope>
    <source>
        <strain evidence="2 3">BT10</strain>
    </source>
</reference>
<dbReference type="AlphaFoldDB" id="A0A6P1P1N1"/>
<proteinExistence type="predicted"/>
<gene>
    <name evidence="2" type="ORF">GU926_11070</name>
</gene>
<dbReference type="Proteomes" id="UP000464214">
    <property type="component" value="Chromosome"/>
</dbReference>
<dbReference type="Gene3D" id="2.30.30.40">
    <property type="entry name" value="SH3 Domains"/>
    <property type="match status" value="1"/>
</dbReference>
<sequence length="75" mass="8250">MNAAPRDYKVHSEMVEVRIGPGAEYPITAKLPKGEVVTSSSLEGEEWVKITISSFQNGSLRISKGYVNRQGLTKL</sequence>
<name>A0A6P1P1N1_9BACT</name>
<dbReference type="PROSITE" id="PS51781">
    <property type="entry name" value="SH3B"/>
    <property type="match status" value="1"/>
</dbReference>
<evidence type="ECO:0000259" key="1">
    <source>
        <dbReference type="PROSITE" id="PS51781"/>
    </source>
</evidence>
<dbReference type="InterPro" id="IPR003646">
    <property type="entry name" value="SH3-like_bac-type"/>
</dbReference>
<dbReference type="RefSeq" id="WP_160691831.1">
    <property type="nucleotide sequence ID" value="NZ_CP047897.1"/>
</dbReference>
<evidence type="ECO:0000313" key="3">
    <source>
        <dbReference type="Proteomes" id="UP000464214"/>
    </source>
</evidence>
<dbReference type="EMBL" id="CP047897">
    <property type="protein sequence ID" value="QHL87943.1"/>
    <property type="molecule type" value="Genomic_DNA"/>
</dbReference>